<evidence type="ECO:0000256" key="4">
    <source>
        <dbReference type="ARBA" id="ARBA00023180"/>
    </source>
</evidence>
<dbReference type="InterPro" id="IPR029058">
    <property type="entry name" value="AB_hydrolase_fold"/>
</dbReference>
<organism evidence="6 7">
    <name type="scientific">Asbolus verrucosus</name>
    <name type="common">Desert ironclad beetle</name>
    <dbReference type="NCBI Taxonomy" id="1661398"/>
    <lineage>
        <taxon>Eukaryota</taxon>
        <taxon>Metazoa</taxon>
        <taxon>Ecdysozoa</taxon>
        <taxon>Arthropoda</taxon>
        <taxon>Hexapoda</taxon>
        <taxon>Insecta</taxon>
        <taxon>Pterygota</taxon>
        <taxon>Neoptera</taxon>
        <taxon>Endopterygota</taxon>
        <taxon>Coleoptera</taxon>
        <taxon>Polyphaga</taxon>
        <taxon>Cucujiformia</taxon>
        <taxon>Tenebrionidae</taxon>
        <taxon>Pimeliinae</taxon>
        <taxon>Asbolus</taxon>
    </lineage>
</organism>
<sequence length="540" mass="61300">MDNENEIVVEVKQGLLKGKVRTDFRDGSYCSFQGIPYAKPPLGKLRFKAPQPPESWKGIRDATEEGNECYSRHVFLQHIVGSEDCLVLNVYTPEIFAKEIKCTLKPVMVWIHGGAFLCGSSKFELYGPDYLIREDVVIVTINYRIGVLGFLKLEDPTLDVPGNAGLKDIVSALQWIQNNIAVFCGDPNNVTIFGESAGAAAVHYLMLSPLAKGLFHKAIAQSGCALNCWAVGYNCTAELAKHLGLEGTNEKKVLEKLQEIEIEELFKAQEKLDHNFYAYKPRPVGPVIEKTYNRNKAFLTEEPIKIILSGNYNKVPLIIGYTSREGMLLEVIQEDKSNLQVTTNFEDAIPHSYNIKRGSVISKHVADKIKEFYYGSEEPTNKDMEKFHILITDSYFLEAIYRAAKLHAQTSSAPVYFYRISLETRLNFFKNLANIKAPGVCHGDDLGYLFKTMISPEIEPDTIEEKSIKKFTKLWTNFARSGNPNGRKKEEFFEDFWQPVTTDIHFLDIGRELKAGIDPESDRMKLWEDIQNHELKRCKL</sequence>
<dbReference type="PANTHER" id="PTHR43142:SF1">
    <property type="entry name" value="CARBOXYLIC ESTER HYDROLASE"/>
    <property type="match status" value="1"/>
</dbReference>
<keyword evidence="4" id="KW-0325">Glycoprotein</keyword>
<evidence type="ECO:0000256" key="3">
    <source>
        <dbReference type="ARBA" id="ARBA00022801"/>
    </source>
</evidence>
<keyword evidence="7" id="KW-1185">Reference proteome</keyword>
<dbReference type="STRING" id="1661398.A0A482W869"/>
<name>A0A482W869_ASBVE</name>
<dbReference type="Gene3D" id="3.40.50.1820">
    <property type="entry name" value="alpha/beta hydrolase"/>
    <property type="match status" value="1"/>
</dbReference>
<dbReference type="OrthoDB" id="19653at2759"/>
<dbReference type="EMBL" id="QDEB01021596">
    <property type="protein sequence ID" value="RZC40939.1"/>
    <property type="molecule type" value="Genomic_DNA"/>
</dbReference>
<keyword evidence="3" id="KW-0378">Hydrolase</keyword>
<evidence type="ECO:0000313" key="7">
    <source>
        <dbReference type="Proteomes" id="UP000292052"/>
    </source>
</evidence>
<accession>A0A482W869</accession>
<comment type="similarity">
    <text evidence="1">Belongs to the type-B carboxylesterase/lipase family.</text>
</comment>
<evidence type="ECO:0000313" key="6">
    <source>
        <dbReference type="EMBL" id="RZC40939.1"/>
    </source>
</evidence>
<dbReference type="GO" id="GO:0052689">
    <property type="term" value="F:carboxylic ester hydrolase activity"/>
    <property type="evidence" value="ECO:0007669"/>
    <property type="project" value="UniProtKB-KW"/>
</dbReference>
<reference evidence="6 7" key="1">
    <citation type="submission" date="2017-03" db="EMBL/GenBank/DDBJ databases">
        <title>Genome of the blue death feigning beetle - Asbolus verrucosus.</title>
        <authorList>
            <person name="Rider S.D."/>
        </authorList>
    </citation>
    <scope>NUCLEOTIDE SEQUENCE [LARGE SCALE GENOMIC DNA]</scope>
    <source>
        <strain evidence="6">Butters</strain>
        <tissue evidence="6">Head and leg muscle</tissue>
    </source>
</reference>
<dbReference type="InterPro" id="IPR002018">
    <property type="entry name" value="CarbesteraseB"/>
</dbReference>
<dbReference type="AlphaFoldDB" id="A0A482W869"/>
<dbReference type="Pfam" id="PF00135">
    <property type="entry name" value="COesterase"/>
    <property type="match status" value="1"/>
</dbReference>
<dbReference type="Proteomes" id="UP000292052">
    <property type="component" value="Unassembled WGS sequence"/>
</dbReference>
<dbReference type="PANTHER" id="PTHR43142">
    <property type="entry name" value="CARBOXYLIC ESTER HYDROLASE"/>
    <property type="match status" value="1"/>
</dbReference>
<evidence type="ECO:0000256" key="1">
    <source>
        <dbReference type="ARBA" id="ARBA00005964"/>
    </source>
</evidence>
<comment type="caution">
    <text evidence="6">The sequence shown here is derived from an EMBL/GenBank/DDBJ whole genome shotgun (WGS) entry which is preliminary data.</text>
</comment>
<evidence type="ECO:0000256" key="2">
    <source>
        <dbReference type="ARBA" id="ARBA00022487"/>
    </source>
</evidence>
<gene>
    <name evidence="6" type="ORF">BDFB_008887</name>
</gene>
<dbReference type="SUPFAM" id="SSF53474">
    <property type="entry name" value="alpha/beta-Hydrolases"/>
    <property type="match status" value="1"/>
</dbReference>
<keyword evidence="2" id="KW-0719">Serine esterase</keyword>
<protein>
    <submittedName>
        <fullName evidence="6">Esterase</fullName>
    </submittedName>
</protein>
<proteinExistence type="inferred from homology"/>
<feature type="domain" description="Carboxylesterase type B" evidence="5">
    <location>
        <begin position="7"/>
        <end position="524"/>
    </location>
</feature>
<evidence type="ECO:0000259" key="5">
    <source>
        <dbReference type="Pfam" id="PF00135"/>
    </source>
</evidence>